<dbReference type="Proteomes" id="UP000813463">
    <property type="component" value="Chromosome 4"/>
</dbReference>
<dbReference type="KEGG" id="soe:110797407"/>
<dbReference type="RefSeq" id="XP_021858215.2">
    <property type="nucleotide sequence ID" value="XM_022002523.2"/>
</dbReference>
<dbReference type="AlphaFoldDB" id="A0A9R0J1C1"/>
<dbReference type="GeneID" id="110797407"/>
<protein>
    <recommendedName>
        <fullName evidence="3">RNase H type-1 domain-containing protein</fullName>
    </recommendedName>
</protein>
<dbReference type="PANTHER" id="PTHR47074">
    <property type="entry name" value="BNAC02G40300D PROTEIN"/>
    <property type="match status" value="1"/>
</dbReference>
<reference evidence="1" key="1">
    <citation type="journal article" date="2021" name="Nat. Commun.">
        <title>Genomic analyses provide insights into spinach domestication and the genetic basis of agronomic traits.</title>
        <authorList>
            <person name="Cai X."/>
            <person name="Sun X."/>
            <person name="Xu C."/>
            <person name="Sun H."/>
            <person name="Wang X."/>
            <person name="Ge C."/>
            <person name="Zhang Z."/>
            <person name="Wang Q."/>
            <person name="Fei Z."/>
            <person name="Jiao C."/>
            <person name="Wang Q."/>
        </authorList>
    </citation>
    <scope>NUCLEOTIDE SEQUENCE [LARGE SCALE GENOMIC DNA]</scope>
    <source>
        <strain evidence="1">cv. Varoflay</strain>
    </source>
</reference>
<evidence type="ECO:0008006" key="3">
    <source>
        <dbReference type="Google" id="ProtNLM"/>
    </source>
</evidence>
<reference evidence="2" key="2">
    <citation type="submission" date="2025-08" db="UniProtKB">
        <authorList>
            <consortium name="RefSeq"/>
        </authorList>
    </citation>
    <scope>IDENTIFICATION</scope>
    <source>
        <tissue evidence="2">Leaf</tissue>
    </source>
</reference>
<evidence type="ECO:0000313" key="2">
    <source>
        <dbReference type="RefSeq" id="XP_021858215.2"/>
    </source>
</evidence>
<keyword evidence="1" id="KW-1185">Reference proteome</keyword>
<organism evidence="1 2">
    <name type="scientific">Spinacia oleracea</name>
    <name type="common">Spinach</name>
    <dbReference type="NCBI Taxonomy" id="3562"/>
    <lineage>
        <taxon>Eukaryota</taxon>
        <taxon>Viridiplantae</taxon>
        <taxon>Streptophyta</taxon>
        <taxon>Embryophyta</taxon>
        <taxon>Tracheophyta</taxon>
        <taxon>Spermatophyta</taxon>
        <taxon>Magnoliopsida</taxon>
        <taxon>eudicotyledons</taxon>
        <taxon>Gunneridae</taxon>
        <taxon>Pentapetalae</taxon>
        <taxon>Caryophyllales</taxon>
        <taxon>Chenopodiaceae</taxon>
        <taxon>Chenopodioideae</taxon>
        <taxon>Anserineae</taxon>
        <taxon>Spinacia</taxon>
    </lineage>
</organism>
<accession>A0A9R0J1C1</accession>
<name>A0A9R0J1C1_SPIOL</name>
<dbReference type="InterPro" id="IPR052929">
    <property type="entry name" value="RNase_H-like_EbsB-rel"/>
</dbReference>
<sequence length="182" mass="20386">MCPWCNVVEETKGHAIFDCSRVRDLWVDSGCLEMTDWRSVGTMCDLVATWKQLKPEIQQRGAILAWCVWNERNQKMFENKTCPNAVITTRVARLVEEQGLYAACIYTQPSFAQRRSPNKWIAPPQGVVKINADASMVTDGWVGVGIVARDHTGAVLFSAVRRTRAYWPVEIAEGKAVAVAVN</sequence>
<gene>
    <name evidence="2" type="primary">LOC110797407</name>
</gene>
<evidence type="ECO:0000313" key="1">
    <source>
        <dbReference type="Proteomes" id="UP000813463"/>
    </source>
</evidence>
<proteinExistence type="predicted"/>
<dbReference type="PANTHER" id="PTHR47074:SF21">
    <property type="entry name" value="RNASE H TYPE-1 DOMAIN-CONTAINING PROTEIN"/>
    <property type="match status" value="1"/>
</dbReference>